<feature type="transmembrane region" description="Helical" evidence="10">
    <location>
        <begin position="318"/>
        <end position="343"/>
    </location>
</feature>
<feature type="transmembrane region" description="Helical" evidence="10">
    <location>
        <begin position="286"/>
        <end position="306"/>
    </location>
</feature>
<comment type="similarity">
    <text evidence="2">Belongs to the G-protein coupled receptor 1 family.</text>
</comment>
<evidence type="ECO:0000256" key="9">
    <source>
        <dbReference type="ARBA" id="ARBA00023224"/>
    </source>
</evidence>
<sequence length="442" mass="49954">MLFQNWRLISLNFFVVLHLIFVFEVHVFSGYKITGTSILYSNGKNNVETHDLIRNDRIKIAKQNVLEFGSFASKNIAKSSTREVMGRNTLSNSRNKSLIKTDLRGIHEGNQRKISKLFKTNREGQELTNIPLNSFNESKEMINKIVFHLNSSTHKKTIKSLIRPLRHLHLLSVRDFNTSMLNASENLVIKNEQLIFTKDGNIKGTQSLLLTQKTSGSDVVPFIESLNESSLNSEPTTMIREDLTLAINESILEWNATTECVNGSTCNQTYQHAPAFKSHTLVKGVVLLNLGVLACIGNVATLSSIIRRGRQHSSTVYLLLVHLSVSDLFVTSFCIVGEGLWTLTVEWYGGNLLCKVFKFLQMFSLYLSTFTLVVIGFDRLCAVKFPMRRIKARIQVHRAIIVAWLLSGVFSAPQVIQFSQVIWLVDGFYGIWSNVKAIISHK</sequence>
<dbReference type="Proteomes" id="UP000887013">
    <property type="component" value="Unassembled WGS sequence"/>
</dbReference>
<evidence type="ECO:0000256" key="7">
    <source>
        <dbReference type="ARBA" id="ARBA00023136"/>
    </source>
</evidence>
<dbReference type="InterPro" id="IPR017452">
    <property type="entry name" value="GPCR_Rhodpsn_7TM"/>
</dbReference>
<gene>
    <name evidence="12" type="primary">NCL1_20109</name>
    <name evidence="12" type="ORF">NPIL_489091</name>
</gene>
<keyword evidence="9" id="KW-0807">Transducer</keyword>
<keyword evidence="6" id="KW-0297">G-protein coupled receptor</keyword>
<keyword evidence="8 12" id="KW-0675">Receptor</keyword>
<feature type="transmembrane region" description="Helical" evidence="10">
    <location>
        <begin position="363"/>
        <end position="381"/>
    </location>
</feature>
<evidence type="ECO:0000256" key="4">
    <source>
        <dbReference type="ARBA" id="ARBA00022692"/>
    </source>
</evidence>
<dbReference type="GO" id="GO:0005886">
    <property type="term" value="C:plasma membrane"/>
    <property type="evidence" value="ECO:0007669"/>
    <property type="project" value="UniProtKB-SubCell"/>
</dbReference>
<evidence type="ECO:0000256" key="5">
    <source>
        <dbReference type="ARBA" id="ARBA00022989"/>
    </source>
</evidence>
<dbReference type="PANTHER" id="PTHR24230:SF163">
    <property type="entry name" value="CORAZONIN RECEPTOR, ISOFORM B"/>
    <property type="match status" value="1"/>
</dbReference>
<dbReference type="GO" id="GO:0035237">
    <property type="term" value="F:corazonin receptor activity"/>
    <property type="evidence" value="ECO:0007669"/>
    <property type="project" value="TreeGrafter"/>
</dbReference>
<dbReference type="OrthoDB" id="6435638at2759"/>
<dbReference type="PRINTS" id="PR00237">
    <property type="entry name" value="GPCRRHODOPSN"/>
</dbReference>
<reference evidence="12" key="1">
    <citation type="submission" date="2020-08" db="EMBL/GenBank/DDBJ databases">
        <title>Multicomponent nature underlies the extraordinary mechanical properties of spider dragline silk.</title>
        <authorList>
            <person name="Kono N."/>
            <person name="Nakamura H."/>
            <person name="Mori M."/>
            <person name="Yoshida Y."/>
            <person name="Ohtoshi R."/>
            <person name="Malay A.D."/>
            <person name="Moran D.A.P."/>
            <person name="Tomita M."/>
            <person name="Numata K."/>
            <person name="Arakawa K."/>
        </authorList>
    </citation>
    <scope>NUCLEOTIDE SEQUENCE</scope>
</reference>
<name>A0A8X6NXP3_NEPPI</name>
<evidence type="ECO:0000313" key="12">
    <source>
        <dbReference type="EMBL" id="GFT40730.1"/>
    </source>
</evidence>
<evidence type="ECO:0000256" key="6">
    <source>
        <dbReference type="ARBA" id="ARBA00023040"/>
    </source>
</evidence>
<accession>A0A8X6NXP3</accession>
<evidence type="ECO:0000256" key="8">
    <source>
        <dbReference type="ARBA" id="ARBA00023170"/>
    </source>
</evidence>
<evidence type="ECO:0000259" key="11">
    <source>
        <dbReference type="PROSITE" id="PS50262"/>
    </source>
</evidence>
<dbReference type="PANTHER" id="PTHR24230">
    <property type="entry name" value="G-PROTEIN COUPLED RECEPTOR"/>
    <property type="match status" value="1"/>
</dbReference>
<dbReference type="Gene3D" id="1.20.1070.10">
    <property type="entry name" value="Rhodopsin 7-helix transmembrane proteins"/>
    <property type="match status" value="1"/>
</dbReference>
<keyword evidence="13" id="KW-1185">Reference proteome</keyword>
<comment type="caution">
    <text evidence="12">The sequence shown here is derived from an EMBL/GenBank/DDBJ whole genome shotgun (WGS) entry which is preliminary data.</text>
</comment>
<keyword evidence="4 10" id="KW-0812">Transmembrane</keyword>
<protein>
    <submittedName>
        <fullName evidence="12">Gonadotropin-releasing hormone receptor</fullName>
    </submittedName>
</protein>
<dbReference type="SUPFAM" id="SSF81321">
    <property type="entry name" value="Family A G protein-coupled receptor-like"/>
    <property type="match status" value="1"/>
</dbReference>
<keyword evidence="7 10" id="KW-0472">Membrane</keyword>
<feature type="transmembrane region" description="Helical" evidence="10">
    <location>
        <begin position="401"/>
        <end position="425"/>
    </location>
</feature>
<feature type="transmembrane region" description="Helical" evidence="10">
    <location>
        <begin position="12"/>
        <end position="31"/>
    </location>
</feature>
<dbReference type="Pfam" id="PF00001">
    <property type="entry name" value="7tm_1"/>
    <property type="match status" value="1"/>
</dbReference>
<dbReference type="InterPro" id="IPR000276">
    <property type="entry name" value="GPCR_Rhodpsn"/>
</dbReference>
<keyword evidence="5 10" id="KW-1133">Transmembrane helix</keyword>
<feature type="domain" description="G-protein coupled receptors family 1 profile" evidence="11">
    <location>
        <begin position="297"/>
        <end position="442"/>
    </location>
</feature>
<keyword evidence="3" id="KW-1003">Cell membrane</keyword>
<evidence type="ECO:0000256" key="2">
    <source>
        <dbReference type="ARBA" id="ARBA00010663"/>
    </source>
</evidence>
<comment type="subcellular location">
    <subcellularLocation>
        <location evidence="1">Cell membrane</location>
        <topology evidence="1">Multi-pass membrane protein</topology>
    </subcellularLocation>
</comment>
<organism evidence="12 13">
    <name type="scientific">Nephila pilipes</name>
    <name type="common">Giant wood spider</name>
    <name type="synonym">Nephila maculata</name>
    <dbReference type="NCBI Taxonomy" id="299642"/>
    <lineage>
        <taxon>Eukaryota</taxon>
        <taxon>Metazoa</taxon>
        <taxon>Ecdysozoa</taxon>
        <taxon>Arthropoda</taxon>
        <taxon>Chelicerata</taxon>
        <taxon>Arachnida</taxon>
        <taxon>Araneae</taxon>
        <taxon>Araneomorphae</taxon>
        <taxon>Entelegynae</taxon>
        <taxon>Araneoidea</taxon>
        <taxon>Nephilidae</taxon>
        <taxon>Nephila</taxon>
    </lineage>
</organism>
<dbReference type="EMBL" id="BMAW01014832">
    <property type="protein sequence ID" value="GFT40730.1"/>
    <property type="molecule type" value="Genomic_DNA"/>
</dbReference>
<evidence type="ECO:0000256" key="3">
    <source>
        <dbReference type="ARBA" id="ARBA00022475"/>
    </source>
</evidence>
<dbReference type="PROSITE" id="PS50262">
    <property type="entry name" value="G_PROTEIN_RECEP_F1_2"/>
    <property type="match status" value="1"/>
</dbReference>
<evidence type="ECO:0000256" key="10">
    <source>
        <dbReference type="SAM" id="Phobius"/>
    </source>
</evidence>
<evidence type="ECO:0000313" key="13">
    <source>
        <dbReference type="Proteomes" id="UP000887013"/>
    </source>
</evidence>
<evidence type="ECO:0000256" key="1">
    <source>
        <dbReference type="ARBA" id="ARBA00004651"/>
    </source>
</evidence>
<dbReference type="AlphaFoldDB" id="A0A8X6NXP3"/>
<proteinExistence type="inferred from homology"/>